<evidence type="ECO:0000313" key="2">
    <source>
        <dbReference type="EMBL" id="KAK2634334.1"/>
    </source>
</evidence>
<dbReference type="Pfam" id="PF00646">
    <property type="entry name" value="F-box"/>
    <property type="match status" value="1"/>
</dbReference>
<keyword evidence="3" id="KW-1185">Reference proteome</keyword>
<dbReference type="AlphaFoldDB" id="A0AAD9WKB2"/>
<dbReference type="InterPro" id="IPR053197">
    <property type="entry name" value="F-box_SCFL_complex_component"/>
</dbReference>
<evidence type="ECO:0000313" key="3">
    <source>
        <dbReference type="Proteomes" id="UP001280121"/>
    </source>
</evidence>
<name>A0AAD9WKB2_9ROSI</name>
<dbReference type="InterPro" id="IPR036047">
    <property type="entry name" value="F-box-like_dom_sf"/>
</dbReference>
<dbReference type="InterPro" id="IPR053781">
    <property type="entry name" value="F-box_AtFBL13-like"/>
</dbReference>
<reference evidence="2" key="1">
    <citation type="journal article" date="2023" name="Plant J.">
        <title>Genome sequences and population genomics provide insights into the demographic history, inbreeding, and mutation load of two 'living fossil' tree species of Dipteronia.</title>
        <authorList>
            <person name="Feng Y."/>
            <person name="Comes H.P."/>
            <person name="Chen J."/>
            <person name="Zhu S."/>
            <person name="Lu R."/>
            <person name="Zhang X."/>
            <person name="Li P."/>
            <person name="Qiu J."/>
            <person name="Olsen K.M."/>
            <person name="Qiu Y."/>
        </authorList>
    </citation>
    <scope>NUCLEOTIDE SEQUENCE</scope>
    <source>
        <strain evidence="2">KIB01</strain>
    </source>
</reference>
<dbReference type="PANTHER" id="PTHR34223:SF51">
    <property type="entry name" value="OS06G0556300 PROTEIN"/>
    <property type="match status" value="1"/>
</dbReference>
<dbReference type="PROSITE" id="PS50181">
    <property type="entry name" value="FBOX"/>
    <property type="match status" value="1"/>
</dbReference>
<dbReference type="SMART" id="SM00256">
    <property type="entry name" value="FBOX"/>
    <property type="match status" value="1"/>
</dbReference>
<accession>A0AAD9WKB2</accession>
<sequence length="424" mass="48203">MNVFGYAKAIPHELEEVETDAIGDFPQSLAKSTEGLYGCYTLKTLTVYHSLERFLGCESLTTLRISASLPQSIYPYLFNQGSFLENLLFVNCDLSSGKTFTLFFDTSSLHNLTFSNFRFCEKIEIHASARIFTWKGESPCLLSFDKSGPHKVNIHISPPGGRPTKRWFTAMKDMVGGCRNANSITVFLNISKGTFILYYRRYSYADAETKVMKLNKETGEEMVLFSYPMVNGLDLNQFAMILEELFAEKEAHIINQMGIDRLSNLPDRIIYNILSFLDTKYVVQTCVLSKKWRSLIKKNGKILRIAPNDGKIVITAPRLKFFNLKEVDPLVLCVDDCPTLEKVDIHISQPFCQKIGDKKQTFILDIFHMIEGLFHVKSLRISLNLVTKEKFTLCCNNEETKIAVLNKETAEEAMVGLATILEHI</sequence>
<dbReference type="CDD" id="cd22160">
    <property type="entry name" value="F-box_AtFBL13-like"/>
    <property type="match status" value="1"/>
</dbReference>
<feature type="domain" description="F-box" evidence="1">
    <location>
        <begin position="259"/>
        <end position="305"/>
    </location>
</feature>
<comment type="caution">
    <text evidence="2">The sequence shown here is derived from an EMBL/GenBank/DDBJ whole genome shotgun (WGS) entry which is preliminary data.</text>
</comment>
<dbReference type="SUPFAM" id="SSF81383">
    <property type="entry name" value="F-box domain"/>
    <property type="match status" value="1"/>
</dbReference>
<dbReference type="PANTHER" id="PTHR34223">
    <property type="entry name" value="OS11G0201299 PROTEIN"/>
    <property type="match status" value="1"/>
</dbReference>
<dbReference type="InterPro" id="IPR001810">
    <property type="entry name" value="F-box_dom"/>
</dbReference>
<gene>
    <name evidence="2" type="ORF">Ddye_029126</name>
</gene>
<proteinExistence type="predicted"/>
<dbReference type="EMBL" id="JANJYI010000009">
    <property type="protein sequence ID" value="KAK2634334.1"/>
    <property type="molecule type" value="Genomic_DNA"/>
</dbReference>
<protein>
    <recommendedName>
        <fullName evidence="1">F-box domain-containing protein</fullName>
    </recommendedName>
</protein>
<dbReference type="Gene3D" id="1.20.1280.50">
    <property type="match status" value="1"/>
</dbReference>
<evidence type="ECO:0000259" key="1">
    <source>
        <dbReference type="PROSITE" id="PS50181"/>
    </source>
</evidence>
<organism evidence="2 3">
    <name type="scientific">Dipteronia dyeriana</name>
    <dbReference type="NCBI Taxonomy" id="168575"/>
    <lineage>
        <taxon>Eukaryota</taxon>
        <taxon>Viridiplantae</taxon>
        <taxon>Streptophyta</taxon>
        <taxon>Embryophyta</taxon>
        <taxon>Tracheophyta</taxon>
        <taxon>Spermatophyta</taxon>
        <taxon>Magnoliopsida</taxon>
        <taxon>eudicotyledons</taxon>
        <taxon>Gunneridae</taxon>
        <taxon>Pentapetalae</taxon>
        <taxon>rosids</taxon>
        <taxon>malvids</taxon>
        <taxon>Sapindales</taxon>
        <taxon>Sapindaceae</taxon>
        <taxon>Hippocastanoideae</taxon>
        <taxon>Acereae</taxon>
        <taxon>Dipteronia</taxon>
    </lineage>
</organism>
<dbReference type="SUPFAM" id="SSF52058">
    <property type="entry name" value="L domain-like"/>
    <property type="match status" value="1"/>
</dbReference>
<dbReference type="Proteomes" id="UP001280121">
    <property type="component" value="Unassembled WGS sequence"/>
</dbReference>